<accession>A0A023CXG9</accession>
<dbReference type="Pfam" id="PF01037">
    <property type="entry name" value="AsnC_trans_reg"/>
    <property type="match status" value="1"/>
</dbReference>
<feature type="domain" description="Transcription regulator AsnC/Lrp ligand binding" evidence="1">
    <location>
        <begin position="2"/>
        <end position="60"/>
    </location>
</feature>
<dbReference type="AlphaFoldDB" id="A0A023CXG9"/>
<evidence type="ECO:0000259" key="1">
    <source>
        <dbReference type="Pfam" id="PF01037"/>
    </source>
</evidence>
<dbReference type="InterPro" id="IPR019887">
    <property type="entry name" value="Tscrpt_reg_AsnC/Lrp_C"/>
</dbReference>
<dbReference type="Proteomes" id="UP000050961">
    <property type="component" value="Unassembled WGS sequence"/>
</dbReference>
<evidence type="ECO:0000313" key="3">
    <source>
        <dbReference type="Proteomes" id="UP000050961"/>
    </source>
</evidence>
<dbReference type="PATRIC" id="fig|1423806.3.peg.606"/>
<sequence length="71" mass="8236">MDSNKYQKFEHFVNSYEEVASIYKVSGQACYMILAHFTESDLSAFIEKISRWARYSVETVIANKTETDANE</sequence>
<dbReference type="InterPro" id="IPR011008">
    <property type="entry name" value="Dimeric_a/b-barrel"/>
</dbReference>
<gene>
    <name evidence="2" type="ORF">FD15_GL000594</name>
</gene>
<dbReference type="EMBL" id="AYZF01000008">
    <property type="protein sequence ID" value="KRN07027.1"/>
    <property type="molecule type" value="Genomic_DNA"/>
</dbReference>
<comment type="caution">
    <text evidence="2">The sequence shown here is derived from an EMBL/GenBank/DDBJ whole genome shotgun (WGS) entry which is preliminary data.</text>
</comment>
<proteinExistence type="predicted"/>
<evidence type="ECO:0000313" key="2">
    <source>
        <dbReference type="EMBL" id="KRN07027.1"/>
    </source>
</evidence>
<dbReference type="SUPFAM" id="SSF54909">
    <property type="entry name" value="Dimeric alpha+beta barrel"/>
    <property type="match status" value="1"/>
</dbReference>
<organism evidence="2 3">
    <name type="scientific">Liquorilactobacillus sucicola DSM 21376 = JCM 15457</name>
    <dbReference type="NCBI Taxonomy" id="1423806"/>
    <lineage>
        <taxon>Bacteria</taxon>
        <taxon>Bacillati</taxon>
        <taxon>Bacillota</taxon>
        <taxon>Bacilli</taxon>
        <taxon>Lactobacillales</taxon>
        <taxon>Lactobacillaceae</taxon>
        <taxon>Liquorilactobacillus</taxon>
    </lineage>
</organism>
<protein>
    <recommendedName>
        <fullName evidence="1">Transcription regulator AsnC/Lrp ligand binding domain-containing protein</fullName>
    </recommendedName>
</protein>
<dbReference type="STRING" id="1423806.FD15_GL000594"/>
<dbReference type="eggNOG" id="COG1522">
    <property type="taxonomic scope" value="Bacteria"/>
</dbReference>
<dbReference type="Gene3D" id="3.30.70.920">
    <property type="match status" value="1"/>
</dbReference>
<name>A0A023CXG9_9LACO</name>
<keyword evidence="3" id="KW-1185">Reference proteome</keyword>
<reference evidence="2 3" key="1">
    <citation type="journal article" date="2015" name="Genome Announc.">
        <title>Expanding the biotechnology potential of lactobacilli through comparative genomics of 213 strains and associated genera.</title>
        <authorList>
            <person name="Sun Z."/>
            <person name="Harris H.M."/>
            <person name="McCann A."/>
            <person name="Guo C."/>
            <person name="Argimon S."/>
            <person name="Zhang W."/>
            <person name="Yang X."/>
            <person name="Jeffery I.B."/>
            <person name="Cooney J.C."/>
            <person name="Kagawa T.F."/>
            <person name="Liu W."/>
            <person name="Song Y."/>
            <person name="Salvetti E."/>
            <person name="Wrobel A."/>
            <person name="Rasinkangas P."/>
            <person name="Parkhill J."/>
            <person name="Rea M.C."/>
            <person name="O'Sullivan O."/>
            <person name="Ritari J."/>
            <person name="Douillard F.P."/>
            <person name="Paul Ross R."/>
            <person name="Yang R."/>
            <person name="Briner A.E."/>
            <person name="Felis G.E."/>
            <person name="de Vos W.M."/>
            <person name="Barrangou R."/>
            <person name="Klaenhammer T.R."/>
            <person name="Caufield P.W."/>
            <person name="Cui Y."/>
            <person name="Zhang H."/>
            <person name="O'Toole P.W."/>
        </authorList>
    </citation>
    <scope>NUCLEOTIDE SEQUENCE [LARGE SCALE GENOMIC DNA]</scope>
    <source>
        <strain evidence="2 3">DSM 21376</strain>
    </source>
</reference>